<organism evidence="2 3">
    <name type="scientific">Palleronia abyssalis</name>
    <dbReference type="NCBI Taxonomy" id="1501240"/>
    <lineage>
        <taxon>Bacteria</taxon>
        <taxon>Pseudomonadati</taxon>
        <taxon>Pseudomonadota</taxon>
        <taxon>Alphaproteobacteria</taxon>
        <taxon>Rhodobacterales</taxon>
        <taxon>Roseobacteraceae</taxon>
        <taxon>Palleronia</taxon>
    </lineage>
</organism>
<name>A0A2R8BRP8_9RHOB</name>
<gene>
    <name evidence="2" type="primary">yebE_2</name>
    <name evidence="2" type="ORF">PAA8504_00656</name>
</gene>
<dbReference type="Pfam" id="PF04391">
    <property type="entry name" value="DUF533"/>
    <property type="match status" value="1"/>
</dbReference>
<dbReference type="EMBL" id="ONZF01000001">
    <property type="protein sequence ID" value="SPJ22857.1"/>
    <property type="molecule type" value="Genomic_DNA"/>
</dbReference>
<dbReference type="SUPFAM" id="SSF158682">
    <property type="entry name" value="TerB-like"/>
    <property type="match status" value="1"/>
</dbReference>
<dbReference type="InterPro" id="IPR007486">
    <property type="entry name" value="YebE"/>
</dbReference>
<reference evidence="2 3" key="1">
    <citation type="submission" date="2018-03" db="EMBL/GenBank/DDBJ databases">
        <authorList>
            <person name="Keele B.F."/>
        </authorList>
    </citation>
    <scope>NUCLEOTIDE SEQUENCE [LARGE SCALE GENOMIC DNA]</scope>
    <source>
        <strain evidence="2 3">CECT 8504</strain>
    </source>
</reference>
<protein>
    <submittedName>
        <fullName evidence="2">Inner membrane protein YebE</fullName>
    </submittedName>
</protein>
<dbReference type="CDD" id="cd07178">
    <property type="entry name" value="terB_like_YebE"/>
    <property type="match status" value="1"/>
</dbReference>
<dbReference type="InterPro" id="IPR029024">
    <property type="entry name" value="TerB-like"/>
</dbReference>
<dbReference type="AlphaFoldDB" id="A0A2R8BRP8"/>
<evidence type="ECO:0000313" key="2">
    <source>
        <dbReference type="EMBL" id="SPJ22857.1"/>
    </source>
</evidence>
<evidence type="ECO:0000256" key="1">
    <source>
        <dbReference type="SAM" id="SignalP"/>
    </source>
</evidence>
<feature type="chain" id="PRO_5015321921" evidence="1">
    <location>
        <begin position="23"/>
        <end position="226"/>
    </location>
</feature>
<sequence>MKLKKMAMQMAMAFVAAKGVQAFDRAGGLQGVRSKLSQRGAQGGGIDGLLGQFGLGGQTGGAPGGKGGANSIAGLLGGLAGASSGAAGAQRMRGLLDTTRETPEDTPEEEQVSGLMVRAMIQAARADGEIDADERGAILEIVGDADPEDMAFLERQLEEPVDAETLARDTPEGHGIEVYTAAVLAIEPDNRAEAEFLDTLARGLGLGQQTVNDIHVTQGKPPLYTL</sequence>
<dbReference type="RefSeq" id="WP_181375673.1">
    <property type="nucleotide sequence ID" value="NZ_ONZF01000001.1"/>
</dbReference>
<proteinExistence type="predicted"/>
<evidence type="ECO:0000313" key="3">
    <source>
        <dbReference type="Proteomes" id="UP000244912"/>
    </source>
</evidence>
<dbReference type="Proteomes" id="UP000244912">
    <property type="component" value="Unassembled WGS sequence"/>
</dbReference>
<keyword evidence="3" id="KW-1185">Reference proteome</keyword>
<accession>A0A2R8BRP8</accession>
<keyword evidence="1" id="KW-0732">Signal</keyword>
<feature type="signal peptide" evidence="1">
    <location>
        <begin position="1"/>
        <end position="22"/>
    </location>
</feature>